<dbReference type="AlphaFoldDB" id="A0A6L2J5E0"/>
<sequence>MLKAKDLSNFAKGVLREHFEVTLDLCILYRTETASESNRIKNSRKKSLTRVCCNGGEWDSPCHRGCSACEKDGAINKKMYHCYHRFSMKGYGEGVNCNRLATCAFAGNRIIEWKGPNGYNDLWILGF</sequence>
<protein>
    <submittedName>
        <fullName evidence="1">Uncharacterized protein</fullName>
    </submittedName>
</protein>
<dbReference type="EMBL" id="BKCJ010000319">
    <property type="protein sequence ID" value="GEU32091.1"/>
    <property type="molecule type" value="Genomic_DNA"/>
</dbReference>
<accession>A0A6L2J5E0</accession>
<name>A0A6L2J5E0_TANCI</name>
<comment type="caution">
    <text evidence="1">The sequence shown here is derived from an EMBL/GenBank/DDBJ whole genome shotgun (WGS) entry which is preliminary data.</text>
</comment>
<reference evidence="1" key="1">
    <citation type="journal article" date="2019" name="Sci. Rep.">
        <title>Draft genome of Tanacetum cinerariifolium, the natural source of mosquito coil.</title>
        <authorList>
            <person name="Yamashiro T."/>
            <person name="Shiraishi A."/>
            <person name="Satake H."/>
            <person name="Nakayama K."/>
        </authorList>
    </citation>
    <scope>NUCLEOTIDE SEQUENCE</scope>
</reference>
<proteinExistence type="predicted"/>
<organism evidence="1">
    <name type="scientific">Tanacetum cinerariifolium</name>
    <name type="common">Dalmatian daisy</name>
    <name type="synonym">Chrysanthemum cinerariifolium</name>
    <dbReference type="NCBI Taxonomy" id="118510"/>
    <lineage>
        <taxon>Eukaryota</taxon>
        <taxon>Viridiplantae</taxon>
        <taxon>Streptophyta</taxon>
        <taxon>Embryophyta</taxon>
        <taxon>Tracheophyta</taxon>
        <taxon>Spermatophyta</taxon>
        <taxon>Magnoliopsida</taxon>
        <taxon>eudicotyledons</taxon>
        <taxon>Gunneridae</taxon>
        <taxon>Pentapetalae</taxon>
        <taxon>asterids</taxon>
        <taxon>campanulids</taxon>
        <taxon>Asterales</taxon>
        <taxon>Asteraceae</taxon>
        <taxon>Asteroideae</taxon>
        <taxon>Anthemideae</taxon>
        <taxon>Anthemidinae</taxon>
        <taxon>Tanacetum</taxon>
    </lineage>
</organism>
<gene>
    <name evidence="1" type="ORF">Tci_004069</name>
</gene>
<evidence type="ECO:0000313" key="1">
    <source>
        <dbReference type="EMBL" id="GEU32091.1"/>
    </source>
</evidence>